<dbReference type="EMBL" id="CP147846">
    <property type="protein sequence ID" value="WXG71573.1"/>
    <property type="molecule type" value="Genomic_DNA"/>
</dbReference>
<keyword evidence="2" id="KW-1185">Reference proteome</keyword>
<proteinExistence type="predicted"/>
<name>A0ABZ2PWG7_9NOCA</name>
<evidence type="ECO:0000313" key="2">
    <source>
        <dbReference type="Proteomes" id="UP001432000"/>
    </source>
</evidence>
<accession>A0ABZ2PWG7</accession>
<protein>
    <recommendedName>
        <fullName evidence="3">ASCH domain-containing protein</fullName>
    </recommendedName>
</protein>
<evidence type="ECO:0008006" key="3">
    <source>
        <dbReference type="Google" id="ProtNLM"/>
    </source>
</evidence>
<evidence type="ECO:0000313" key="1">
    <source>
        <dbReference type="EMBL" id="WXG71573.1"/>
    </source>
</evidence>
<organism evidence="1 2">
    <name type="scientific">Rhodococcus sovatensis</name>
    <dbReference type="NCBI Taxonomy" id="1805840"/>
    <lineage>
        <taxon>Bacteria</taxon>
        <taxon>Bacillati</taxon>
        <taxon>Actinomycetota</taxon>
        <taxon>Actinomycetes</taxon>
        <taxon>Mycobacteriales</taxon>
        <taxon>Nocardiaceae</taxon>
        <taxon>Rhodococcus</taxon>
    </lineage>
</organism>
<dbReference type="RefSeq" id="WP_338893270.1">
    <property type="nucleotide sequence ID" value="NZ_CP147846.1"/>
</dbReference>
<reference evidence="1 2" key="1">
    <citation type="submission" date="2024-03" db="EMBL/GenBank/DDBJ databases">
        <title>Natural products discovery in diverse microorganisms through a two-stage MS feature dereplication strategy.</title>
        <authorList>
            <person name="Zhang R."/>
        </authorList>
    </citation>
    <scope>NUCLEOTIDE SEQUENCE [LARGE SCALE GENOMIC DNA]</scope>
    <source>
        <strain evidence="1 2">18930</strain>
    </source>
</reference>
<sequence length="194" mass="21403">MFTSAVANAIADGTVNVAFRRWSKARVYVGTSITTSAGVVLIERIDEIDPNSISNDDARAAGAASRQELLATFRGPEHLPVFRIEVRFHGADPRESLRADTDLDGDALRDLDATLRRMDLRADTPWTTSYLELVANRPGVRAADLAASVGSDTAPFKLRIRKLKNLGLTRSLDVGYRLSPRGRHYLEISAKRLR</sequence>
<gene>
    <name evidence="1" type="ORF">WDS16_06825</name>
</gene>
<dbReference type="Proteomes" id="UP001432000">
    <property type="component" value="Chromosome"/>
</dbReference>